<feature type="region of interest" description="Disordered" evidence="1">
    <location>
        <begin position="33"/>
        <end position="61"/>
    </location>
</feature>
<accession>A0A6U7Z362</accession>
<gene>
    <name evidence="2" type="ORF">EGYM00392_LOCUS19677</name>
    <name evidence="3" type="ORF">EGYM00392_LOCUS19678</name>
</gene>
<feature type="compositionally biased region" description="Basic and acidic residues" evidence="1">
    <location>
        <begin position="123"/>
        <end position="139"/>
    </location>
</feature>
<sequence length="426" mass="47829">MPALKQGIFPPVSSLATSITSASTSQYLVVSEAASDLPRRSSQSRASSGRRGRHMPVTFATDLDAPQTSGIYVLHEDPIWLSKSPYSSPKHAPPWALETPRARTSQPRDVYRYDVWQSKHPRALKDSSKASKYRPDSPSHRSGRYAPMAAPEESEEAQFVRESLQQFEDLLAGQAERKEKRERMELRALSASGRKKMATRPSSPLRQVLTHRELQINALTQTKLVQSIRTTYPDLWQVRAAYRRHATAAGMDASRFRKMVAELLPALNMDMDQAQELFQLYLGAEQGLLSASQLLATTGRMINSPERDREVQYVFRVLDARCDGSVLRDWLSRTHILSLKQAKAARHRWFILALQLAQVLEDECCPPTLSLDDYRALVYCSPALRDAHDRLKPFHSESIDEPVKKGKHSSRSGPGSAKGKRGPATS</sequence>
<protein>
    <recommendedName>
        <fullName evidence="4">EF-hand domain-containing protein</fullName>
    </recommendedName>
</protein>
<dbReference type="EMBL" id="HBGA01053470">
    <property type="protein sequence ID" value="CAD9008583.1"/>
    <property type="molecule type" value="Transcribed_RNA"/>
</dbReference>
<evidence type="ECO:0000313" key="3">
    <source>
        <dbReference type="EMBL" id="CAD9008584.1"/>
    </source>
</evidence>
<evidence type="ECO:0000313" key="2">
    <source>
        <dbReference type="EMBL" id="CAD9008583.1"/>
    </source>
</evidence>
<dbReference type="Gene3D" id="1.10.238.10">
    <property type="entry name" value="EF-hand"/>
    <property type="match status" value="1"/>
</dbReference>
<dbReference type="EMBL" id="HBGA01053472">
    <property type="protein sequence ID" value="CAD9008584.1"/>
    <property type="molecule type" value="Transcribed_RNA"/>
</dbReference>
<feature type="compositionally biased region" description="Basic and acidic residues" evidence="1">
    <location>
        <begin position="395"/>
        <end position="404"/>
    </location>
</feature>
<evidence type="ECO:0000256" key="1">
    <source>
        <dbReference type="SAM" id="MobiDB-lite"/>
    </source>
</evidence>
<feature type="region of interest" description="Disordered" evidence="1">
    <location>
        <begin position="121"/>
        <end position="157"/>
    </location>
</feature>
<reference evidence="2" key="1">
    <citation type="submission" date="2021-01" db="EMBL/GenBank/DDBJ databases">
        <authorList>
            <person name="Corre E."/>
            <person name="Pelletier E."/>
            <person name="Niang G."/>
            <person name="Scheremetjew M."/>
            <person name="Finn R."/>
            <person name="Kale V."/>
            <person name="Holt S."/>
            <person name="Cochrane G."/>
            <person name="Meng A."/>
            <person name="Brown T."/>
            <person name="Cohen L."/>
        </authorList>
    </citation>
    <scope>NUCLEOTIDE SEQUENCE</scope>
    <source>
        <strain evidence="2">NIES-381</strain>
    </source>
</reference>
<name>A0A6U7Z362_9EUGL</name>
<dbReference type="AlphaFoldDB" id="A0A6U7Z362"/>
<organism evidence="2">
    <name type="scientific">Eutreptiella gymnastica</name>
    <dbReference type="NCBI Taxonomy" id="73025"/>
    <lineage>
        <taxon>Eukaryota</taxon>
        <taxon>Discoba</taxon>
        <taxon>Euglenozoa</taxon>
        <taxon>Euglenida</taxon>
        <taxon>Spirocuta</taxon>
        <taxon>Euglenophyceae</taxon>
        <taxon>Eutreptiales</taxon>
        <taxon>Eutreptiaceae</taxon>
        <taxon>Eutreptiella</taxon>
    </lineage>
</organism>
<proteinExistence type="predicted"/>
<feature type="region of interest" description="Disordered" evidence="1">
    <location>
        <begin position="395"/>
        <end position="426"/>
    </location>
</feature>
<evidence type="ECO:0008006" key="4">
    <source>
        <dbReference type="Google" id="ProtNLM"/>
    </source>
</evidence>